<name>A0ABQ9VTV9_SAGOE</name>
<accession>A0ABQ9VTV9</accession>
<dbReference type="Proteomes" id="UP001266305">
    <property type="component" value="Unassembled WGS sequence"/>
</dbReference>
<proteinExistence type="predicted"/>
<evidence type="ECO:0000313" key="3">
    <source>
        <dbReference type="Proteomes" id="UP001266305"/>
    </source>
</evidence>
<dbReference type="EMBL" id="JASSZA010000005">
    <property type="protein sequence ID" value="KAK2112560.1"/>
    <property type="molecule type" value="Genomic_DNA"/>
</dbReference>
<organism evidence="2 3">
    <name type="scientific">Saguinus oedipus</name>
    <name type="common">Cotton-top tamarin</name>
    <name type="synonym">Oedipomidas oedipus</name>
    <dbReference type="NCBI Taxonomy" id="9490"/>
    <lineage>
        <taxon>Eukaryota</taxon>
        <taxon>Metazoa</taxon>
        <taxon>Chordata</taxon>
        <taxon>Craniata</taxon>
        <taxon>Vertebrata</taxon>
        <taxon>Euteleostomi</taxon>
        <taxon>Mammalia</taxon>
        <taxon>Eutheria</taxon>
        <taxon>Euarchontoglires</taxon>
        <taxon>Primates</taxon>
        <taxon>Haplorrhini</taxon>
        <taxon>Platyrrhini</taxon>
        <taxon>Cebidae</taxon>
        <taxon>Callitrichinae</taxon>
        <taxon>Saguinus</taxon>
    </lineage>
</organism>
<protein>
    <submittedName>
        <fullName evidence="2">Uncharacterized protein</fullName>
    </submittedName>
</protein>
<gene>
    <name evidence="2" type="ORF">P7K49_012307</name>
</gene>
<keyword evidence="3" id="KW-1185">Reference proteome</keyword>
<feature type="region of interest" description="Disordered" evidence="1">
    <location>
        <begin position="147"/>
        <end position="182"/>
    </location>
</feature>
<evidence type="ECO:0000313" key="2">
    <source>
        <dbReference type="EMBL" id="KAK2112560.1"/>
    </source>
</evidence>
<evidence type="ECO:0000256" key="1">
    <source>
        <dbReference type="SAM" id="MobiDB-lite"/>
    </source>
</evidence>
<comment type="caution">
    <text evidence="2">The sequence shown here is derived from an EMBL/GenBank/DDBJ whole genome shotgun (WGS) entry which is preliminary data.</text>
</comment>
<sequence>MDLQQEKGGNTIRRFHIPEIVGGGEWCLLWLDEASLEDPILQDVQLLLFRSWALQIADTGHADGAESGDSLGESFASLGKAPGKEAAAGHLLEALCTLCPAKLDVGWAHGQALLILQEDKHRLKLNTNVELYQSLQKLLTDKKLVDSLDPETSQSCDTPWNERRKAESRTLTHTSPRKHESD</sequence>
<reference evidence="2 3" key="1">
    <citation type="submission" date="2023-05" db="EMBL/GenBank/DDBJ databases">
        <title>B98-5 Cell Line De Novo Hybrid Assembly: An Optical Mapping Approach.</title>
        <authorList>
            <person name="Kananen K."/>
            <person name="Auerbach J.A."/>
            <person name="Kautto E."/>
            <person name="Blachly J.S."/>
        </authorList>
    </citation>
    <scope>NUCLEOTIDE SEQUENCE [LARGE SCALE GENOMIC DNA]</scope>
    <source>
        <strain evidence="2">B95-8</strain>
        <tissue evidence="2">Cell line</tissue>
    </source>
</reference>
<feature type="compositionally biased region" description="Basic and acidic residues" evidence="1">
    <location>
        <begin position="160"/>
        <end position="170"/>
    </location>
</feature>